<evidence type="ECO:0000256" key="1">
    <source>
        <dbReference type="SAM" id="MobiDB-lite"/>
    </source>
</evidence>
<dbReference type="AlphaFoldDB" id="A0AA37WTP3"/>
<evidence type="ECO:0000313" key="4">
    <source>
        <dbReference type="Proteomes" id="UP001157440"/>
    </source>
</evidence>
<proteinExistence type="predicted"/>
<feature type="region of interest" description="Disordered" evidence="1">
    <location>
        <begin position="570"/>
        <end position="639"/>
    </location>
</feature>
<name>A0AA37WTP3_9HYPH</name>
<evidence type="ECO:0000313" key="3">
    <source>
        <dbReference type="EMBL" id="GLS72806.1"/>
    </source>
</evidence>
<accession>A0AA37WTP3</accession>
<gene>
    <name evidence="3" type="ORF">GCM10007890_48210</name>
</gene>
<organism evidence="3 4">
    <name type="scientific">Methylobacterium tardum</name>
    <dbReference type="NCBI Taxonomy" id="374432"/>
    <lineage>
        <taxon>Bacteria</taxon>
        <taxon>Pseudomonadati</taxon>
        <taxon>Pseudomonadota</taxon>
        <taxon>Alphaproteobacteria</taxon>
        <taxon>Hyphomicrobiales</taxon>
        <taxon>Methylobacteriaceae</taxon>
        <taxon>Methylobacterium</taxon>
    </lineage>
</organism>
<reference evidence="4" key="1">
    <citation type="journal article" date="2019" name="Int. J. Syst. Evol. Microbiol.">
        <title>The Global Catalogue of Microorganisms (GCM) 10K type strain sequencing project: providing services to taxonomists for standard genome sequencing and annotation.</title>
        <authorList>
            <consortium name="The Broad Institute Genomics Platform"/>
            <consortium name="The Broad Institute Genome Sequencing Center for Infectious Disease"/>
            <person name="Wu L."/>
            <person name="Ma J."/>
        </authorList>
    </citation>
    <scope>NUCLEOTIDE SEQUENCE [LARGE SCALE GENOMIC DNA]</scope>
    <source>
        <strain evidence="4">NBRC 103632</strain>
    </source>
</reference>
<comment type="caution">
    <text evidence="3">The sequence shown here is derived from an EMBL/GenBank/DDBJ whole genome shotgun (WGS) entry which is preliminary data.</text>
</comment>
<dbReference type="Proteomes" id="UP001157440">
    <property type="component" value="Unassembled WGS sequence"/>
</dbReference>
<sequence length="639" mass="67308">MASRPEPAARLPLHLAPGSGEPAYALLERLSRRYGAGSPAAFAAANGLDWRSVVAGRDTDRVAALAGVDAGALRAATFVVEGATVRLGDEIVARADWSPPARRRCRACEAEDAARLDAPPPRAFRRAWWDVRSLRRCPRHGTDLAAAAAGDAGMPDPATTPCEAGFPGETYVLGRLGFGGRRRVPLLDALSLAAAIPLVERVGAMRLHGRRARSDARLVDAGPLLSAGMAAFEGGPSPFRSFLDGLVATARPDRDELTPGVAYGRLYGWLVHDERDPAYGPVREALRAHAIASLPLQPGRDLLGRPVTEPVLGTVARLSRVTGLEKATVERLLASLGAVPAPGPSPIPLYAAADCARLADLAAATCWSAEARRALGLTNEGMASVVSAGCLVPVLPRHGREVREDRFDRAAVERLAVGVFTGVPRLRDVPAGCAPLPEAARRGMSSIGSIVRAVLDGRLAPRGRVRGRAGLPGLVLRVADVAALQRAPSDDVPWTEVVARVGDRGLARSLVASGRLGLRRAPCGFRNRHRREVARADWAQFRQGFVSAGELARAEGTSAAAMARRLSRSGIGPAFGSGSPGGPTFYRREDVGTLPRATPATRRRRPPRPGPGVGSRPVVRPSAGAVADRLPGTRRRAAP</sequence>
<dbReference type="RefSeq" id="WP_071000285.1">
    <property type="nucleotide sequence ID" value="NZ_BPQZ01000003.1"/>
</dbReference>
<keyword evidence="4" id="KW-1185">Reference proteome</keyword>
<dbReference type="EMBL" id="BSPL01000023">
    <property type="protein sequence ID" value="GLS72806.1"/>
    <property type="molecule type" value="Genomic_DNA"/>
</dbReference>
<feature type="domain" description="TniQ" evidence="2">
    <location>
        <begin position="12"/>
        <end position="144"/>
    </location>
</feature>
<evidence type="ECO:0000259" key="2">
    <source>
        <dbReference type="Pfam" id="PF06527"/>
    </source>
</evidence>
<dbReference type="Pfam" id="PF06527">
    <property type="entry name" value="TniQ"/>
    <property type="match status" value="1"/>
</dbReference>
<dbReference type="InterPro" id="IPR009492">
    <property type="entry name" value="TniQ"/>
</dbReference>
<protein>
    <recommendedName>
        <fullName evidence="2">TniQ domain-containing protein</fullName>
    </recommendedName>
</protein>